<dbReference type="InterPro" id="IPR000600">
    <property type="entry name" value="ROK"/>
</dbReference>
<protein>
    <submittedName>
        <fullName evidence="2">N-acetylmannosamine kinase</fullName>
    </submittedName>
</protein>
<organism evidence="2 3">
    <name type="scientific">Halolactibacillus alkaliphilus</name>
    <dbReference type="NCBI Taxonomy" id="442899"/>
    <lineage>
        <taxon>Bacteria</taxon>
        <taxon>Bacillati</taxon>
        <taxon>Bacillota</taxon>
        <taxon>Bacilli</taxon>
        <taxon>Bacillales</taxon>
        <taxon>Bacillaceae</taxon>
        <taxon>Halolactibacillus</taxon>
    </lineage>
</organism>
<dbReference type="PANTHER" id="PTHR18964">
    <property type="entry name" value="ROK (REPRESSOR, ORF, KINASE) FAMILY"/>
    <property type="match status" value="1"/>
</dbReference>
<gene>
    <name evidence="2" type="ORF">HAL01_00370</name>
</gene>
<keyword evidence="2" id="KW-0418">Kinase</keyword>
<evidence type="ECO:0000256" key="1">
    <source>
        <dbReference type="ARBA" id="ARBA00006479"/>
    </source>
</evidence>
<sequence length="304" mass="33110">MVLAMMTNILAIDIGGTQIKYGLVDQTGLISAMNKTATPLDFKDFIACIKDVFRQFRAASLTGIAISSPGLPQPDGTIGGESAVPYLHQHNIKQVIETIFHLPVVIENDANCAALAEVWTGKAKDVAHAAVLILGTGIGGALIQNKQLFKGANQHAGDFGYMVLPNTENNGISVFSRLASTGSIIRRVAKQKQMSIHDWTGEDVFIQAEQGDLVCQEAIHHFYTMLSLGLFNIQYVYNPEVILIGGGISTRSTLLEELHTHLNKLQQEVEETLTLPKVAICHHKNHANLIGAAYCYLQNEGELH</sequence>
<dbReference type="Pfam" id="PF00480">
    <property type="entry name" value="ROK"/>
    <property type="match status" value="1"/>
</dbReference>
<dbReference type="InterPro" id="IPR043129">
    <property type="entry name" value="ATPase_NBD"/>
</dbReference>
<keyword evidence="2" id="KW-0808">Transferase</keyword>
<dbReference type="CDD" id="cd24152">
    <property type="entry name" value="ASKHA_NBD_ROK-like"/>
    <property type="match status" value="1"/>
</dbReference>
<dbReference type="PANTHER" id="PTHR18964:SF170">
    <property type="entry name" value="SUGAR KINASE"/>
    <property type="match status" value="1"/>
</dbReference>
<accession>A0A511WYH2</accession>
<dbReference type="OrthoDB" id="9795247at2"/>
<dbReference type="GO" id="GO:0016301">
    <property type="term" value="F:kinase activity"/>
    <property type="evidence" value="ECO:0007669"/>
    <property type="project" value="UniProtKB-KW"/>
</dbReference>
<dbReference type="Gene3D" id="3.30.420.40">
    <property type="match status" value="2"/>
</dbReference>
<dbReference type="AlphaFoldDB" id="A0A511WYH2"/>
<dbReference type="STRING" id="442899.SAMN05720591_101132"/>
<dbReference type="SUPFAM" id="SSF53067">
    <property type="entry name" value="Actin-like ATPase domain"/>
    <property type="match status" value="1"/>
</dbReference>
<comment type="caution">
    <text evidence="2">The sequence shown here is derived from an EMBL/GenBank/DDBJ whole genome shotgun (WGS) entry which is preliminary data.</text>
</comment>
<name>A0A511WYH2_9BACI</name>
<evidence type="ECO:0000313" key="2">
    <source>
        <dbReference type="EMBL" id="GEN55573.1"/>
    </source>
</evidence>
<dbReference type="EMBL" id="BJYE01000001">
    <property type="protein sequence ID" value="GEN55573.1"/>
    <property type="molecule type" value="Genomic_DNA"/>
</dbReference>
<comment type="similarity">
    <text evidence="1">Belongs to the ROK (NagC/XylR) family.</text>
</comment>
<evidence type="ECO:0000313" key="3">
    <source>
        <dbReference type="Proteomes" id="UP000321400"/>
    </source>
</evidence>
<reference evidence="2 3" key="1">
    <citation type="submission" date="2019-07" db="EMBL/GenBank/DDBJ databases">
        <title>Whole genome shotgun sequence of Halolactibacillus alkaliphilus NBRC 103919.</title>
        <authorList>
            <person name="Hosoyama A."/>
            <person name="Uohara A."/>
            <person name="Ohji S."/>
            <person name="Ichikawa N."/>
        </authorList>
    </citation>
    <scope>NUCLEOTIDE SEQUENCE [LARGE SCALE GENOMIC DNA]</scope>
    <source>
        <strain evidence="2 3">NBRC 103919</strain>
    </source>
</reference>
<dbReference type="Proteomes" id="UP000321400">
    <property type="component" value="Unassembled WGS sequence"/>
</dbReference>
<proteinExistence type="inferred from homology"/>
<keyword evidence="3" id="KW-1185">Reference proteome</keyword>